<name>A0A937FJE7_9CLOT</name>
<dbReference type="EMBL" id="JAESWA010000023">
    <property type="protein sequence ID" value="MBL4932881.1"/>
    <property type="molecule type" value="Genomic_DNA"/>
</dbReference>
<keyword evidence="2" id="KW-1185">Reference proteome</keyword>
<accession>A0A937FJE7</accession>
<sequence>MKKQQNNTGIKGDVMNDGLNSDVGYKAGNFTKDAVKAFEQNVAKNTPKGDRFR</sequence>
<evidence type="ECO:0000313" key="2">
    <source>
        <dbReference type="Proteomes" id="UP000623681"/>
    </source>
</evidence>
<proteinExistence type="predicted"/>
<gene>
    <name evidence="1" type="ORF">JK634_13795</name>
</gene>
<evidence type="ECO:0000313" key="1">
    <source>
        <dbReference type="EMBL" id="MBL4932881.1"/>
    </source>
</evidence>
<dbReference type="Proteomes" id="UP000623681">
    <property type="component" value="Unassembled WGS sequence"/>
</dbReference>
<dbReference type="AlphaFoldDB" id="A0A937FJE7"/>
<protein>
    <submittedName>
        <fullName evidence="1">Uncharacterized protein</fullName>
    </submittedName>
</protein>
<comment type="caution">
    <text evidence="1">The sequence shown here is derived from an EMBL/GenBank/DDBJ whole genome shotgun (WGS) entry which is preliminary data.</text>
</comment>
<reference evidence="1" key="1">
    <citation type="submission" date="2021-01" db="EMBL/GenBank/DDBJ databases">
        <title>Genome public.</title>
        <authorList>
            <person name="Liu C."/>
            <person name="Sun Q."/>
        </authorList>
    </citation>
    <scope>NUCLEOTIDE SEQUENCE</scope>
    <source>
        <strain evidence="1">YIM B02565</strain>
    </source>
</reference>
<dbReference type="RefSeq" id="WP_202768264.1">
    <property type="nucleotide sequence ID" value="NZ_JAESWA010000023.1"/>
</dbReference>
<organism evidence="1 2">
    <name type="scientific">Clostridium paridis</name>
    <dbReference type="NCBI Taxonomy" id="2803863"/>
    <lineage>
        <taxon>Bacteria</taxon>
        <taxon>Bacillati</taxon>
        <taxon>Bacillota</taxon>
        <taxon>Clostridia</taxon>
        <taxon>Eubacteriales</taxon>
        <taxon>Clostridiaceae</taxon>
        <taxon>Clostridium</taxon>
    </lineage>
</organism>